<dbReference type="Proteomes" id="UP000235023">
    <property type="component" value="Unassembled WGS sequence"/>
</dbReference>
<reference evidence="3" key="1">
    <citation type="submission" date="2017-12" db="EMBL/GenBank/DDBJ databases">
        <authorList>
            <consortium name="DOE Joint Genome Institute"/>
            <person name="Mondo S.J."/>
            <person name="Kjaerbolling I."/>
            <person name="Vesth T.C."/>
            <person name="Frisvad J.C."/>
            <person name="Nybo J.L."/>
            <person name="Theobald S."/>
            <person name="Kuo A."/>
            <person name="Bowyer P."/>
            <person name="Matsuda Y."/>
            <person name="Lyhne E.K."/>
            <person name="Kogle M.E."/>
            <person name="Clum A."/>
            <person name="Lipzen A."/>
            <person name="Salamov A."/>
            <person name="Ngan C.Y."/>
            <person name="Daum C."/>
            <person name="Chiniquy J."/>
            <person name="Barry K."/>
            <person name="LaButti K."/>
            <person name="Haridas S."/>
            <person name="Simmons B.A."/>
            <person name="Magnuson J.K."/>
            <person name="Mortensen U.H."/>
            <person name="Larsen T.O."/>
            <person name="Grigoriev I.V."/>
            <person name="Baker S.E."/>
            <person name="Andersen M.R."/>
            <person name="Nordberg H.P."/>
            <person name="Cantor M.N."/>
            <person name="Hua S.X."/>
        </authorList>
    </citation>
    <scope>NUCLEOTIDE SEQUENCE [LARGE SCALE GENOMIC DNA]</scope>
    <source>
        <strain evidence="3">IBT 19404</strain>
    </source>
</reference>
<name>A0A2J5I401_9EURO</name>
<feature type="transmembrane region" description="Helical" evidence="1">
    <location>
        <begin position="29"/>
        <end position="49"/>
    </location>
</feature>
<keyword evidence="1" id="KW-0812">Transmembrane</keyword>
<sequence length="55" mass="6262">MDGNDTVRVSRIHRVSTVDINDTVSQRSHGLYCGWVAMDILFFDCLLIIHLSNAR</sequence>
<dbReference type="EMBL" id="KZ559510">
    <property type="protein sequence ID" value="PLN84619.1"/>
    <property type="molecule type" value="Genomic_DNA"/>
</dbReference>
<keyword evidence="1" id="KW-0472">Membrane</keyword>
<evidence type="ECO:0000256" key="1">
    <source>
        <dbReference type="SAM" id="Phobius"/>
    </source>
</evidence>
<keyword evidence="1" id="KW-1133">Transmembrane helix</keyword>
<evidence type="ECO:0000313" key="2">
    <source>
        <dbReference type="EMBL" id="PLN84619.1"/>
    </source>
</evidence>
<accession>A0A2J5I401</accession>
<evidence type="ECO:0000313" key="3">
    <source>
        <dbReference type="Proteomes" id="UP000235023"/>
    </source>
</evidence>
<keyword evidence="3" id="KW-1185">Reference proteome</keyword>
<dbReference type="AlphaFoldDB" id="A0A2J5I401"/>
<organism evidence="2 3">
    <name type="scientific">Aspergillus taichungensis</name>
    <dbReference type="NCBI Taxonomy" id="482145"/>
    <lineage>
        <taxon>Eukaryota</taxon>
        <taxon>Fungi</taxon>
        <taxon>Dikarya</taxon>
        <taxon>Ascomycota</taxon>
        <taxon>Pezizomycotina</taxon>
        <taxon>Eurotiomycetes</taxon>
        <taxon>Eurotiomycetidae</taxon>
        <taxon>Eurotiales</taxon>
        <taxon>Aspergillaceae</taxon>
        <taxon>Aspergillus</taxon>
        <taxon>Aspergillus subgen. Circumdati</taxon>
    </lineage>
</organism>
<proteinExistence type="predicted"/>
<protein>
    <submittedName>
        <fullName evidence="2">Uncharacterized protein</fullName>
    </submittedName>
</protein>
<gene>
    <name evidence="2" type="ORF">BDW42DRAFT_162358</name>
</gene>